<keyword evidence="1" id="KW-0472">Membrane</keyword>
<keyword evidence="1" id="KW-1133">Transmembrane helix</keyword>
<dbReference type="AlphaFoldDB" id="A0A8B6FGB6"/>
<sequence>MNDKSLNKTKYYEELDESSQTSILTIKSFSVEDVNIPYECVYGFEKYGATLVLTTDGYEFHPKEKLPVKPAVSKGKIHLNVTFRYIYPVPVCSAMIGLNNISSELNVSSRRHDVLYMSTIALDYTTSSAECGDSLSVTCLVGQTGLTVTDCIPFSCNFRAAAHAEVLPLIAIGIAAVFLLIMVVFYIRRKKYKSNNNNEESLNLSTLTSKTKQECCYEAED</sequence>
<dbReference type="OrthoDB" id="6125304at2759"/>
<evidence type="ECO:0000313" key="2">
    <source>
        <dbReference type="EMBL" id="VDI48725.1"/>
    </source>
</evidence>
<feature type="transmembrane region" description="Helical" evidence="1">
    <location>
        <begin position="166"/>
        <end position="187"/>
    </location>
</feature>
<protein>
    <submittedName>
        <fullName evidence="2">Uncharacterized protein</fullName>
    </submittedName>
</protein>
<reference evidence="2" key="1">
    <citation type="submission" date="2018-11" db="EMBL/GenBank/DDBJ databases">
        <authorList>
            <person name="Alioto T."/>
            <person name="Alioto T."/>
        </authorList>
    </citation>
    <scope>NUCLEOTIDE SEQUENCE</scope>
</reference>
<evidence type="ECO:0000313" key="3">
    <source>
        <dbReference type="Proteomes" id="UP000596742"/>
    </source>
</evidence>
<dbReference type="EMBL" id="UYJE01006759">
    <property type="protein sequence ID" value="VDI48725.1"/>
    <property type="molecule type" value="Genomic_DNA"/>
</dbReference>
<evidence type="ECO:0000256" key="1">
    <source>
        <dbReference type="SAM" id="Phobius"/>
    </source>
</evidence>
<keyword evidence="1" id="KW-0812">Transmembrane</keyword>
<comment type="caution">
    <text evidence="2">The sequence shown here is derived from an EMBL/GenBank/DDBJ whole genome shotgun (WGS) entry which is preliminary data.</text>
</comment>
<accession>A0A8B6FGB6</accession>
<name>A0A8B6FGB6_MYTGA</name>
<dbReference type="Proteomes" id="UP000596742">
    <property type="component" value="Unassembled WGS sequence"/>
</dbReference>
<proteinExistence type="predicted"/>
<organism evidence="2 3">
    <name type="scientific">Mytilus galloprovincialis</name>
    <name type="common">Mediterranean mussel</name>
    <dbReference type="NCBI Taxonomy" id="29158"/>
    <lineage>
        <taxon>Eukaryota</taxon>
        <taxon>Metazoa</taxon>
        <taxon>Spiralia</taxon>
        <taxon>Lophotrochozoa</taxon>
        <taxon>Mollusca</taxon>
        <taxon>Bivalvia</taxon>
        <taxon>Autobranchia</taxon>
        <taxon>Pteriomorphia</taxon>
        <taxon>Mytilida</taxon>
        <taxon>Mytiloidea</taxon>
        <taxon>Mytilidae</taxon>
        <taxon>Mytilinae</taxon>
        <taxon>Mytilus</taxon>
    </lineage>
</organism>
<keyword evidence="3" id="KW-1185">Reference proteome</keyword>
<gene>
    <name evidence="2" type="ORF">MGAL_10B080583</name>
</gene>